<evidence type="ECO:0000256" key="1">
    <source>
        <dbReference type="SAM" id="MobiDB-lite"/>
    </source>
</evidence>
<accession>A0A0C3B9M2</accession>
<reference evidence="4 5" key="1">
    <citation type="submission" date="2014-04" db="EMBL/GenBank/DDBJ databases">
        <authorList>
            <consortium name="DOE Joint Genome Institute"/>
            <person name="Kuo A."/>
            <person name="Zuccaro A."/>
            <person name="Kohler A."/>
            <person name="Nagy L.G."/>
            <person name="Floudas D."/>
            <person name="Copeland A."/>
            <person name="Barry K.W."/>
            <person name="Cichocki N."/>
            <person name="Veneault-Fourrey C."/>
            <person name="LaButti K."/>
            <person name="Lindquist E.A."/>
            <person name="Lipzen A."/>
            <person name="Lundell T."/>
            <person name="Morin E."/>
            <person name="Murat C."/>
            <person name="Sun H."/>
            <person name="Tunlid A."/>
            <person name="Henrissat B."/>
            <person name="Grigoriev I.V."/>
            <person name="Hibbett D.S."/>
            <person name="Martin F."/>
            <person name="Nordberg H.P."/>
            <person name="Cantor M.N."/>
            <person name="Hua S.X."/>
        </authorList>
    </citation>
    <scope>NUCLEOTIDE SEQUENCE [LARGE SCALE GENOMIC DNA]</scope>
    <source>
        <strain evidence="4 5">MAFF 305830</strain>
    </source>
</reference>
<evidence type="ECO:0008006" key="6">
    <source>
        <dbReference type="Google" id="ProtNLM"/>
    </source>
</evidence>
<feature type="compositionally biased region" description="Gly residues" evidence="1">
    <location>
        <begin position="350"/>
        <end position="365"/>
    </location>
</feature>
<organism evidence="4 5">
    <name type="scientific">Serendipita vermifera MAFF 305830</name>
    <dbReference type="NCBI Taxonomy" id="933852"/>
    <lineage>
        <taxon>Eukaryota</taxon>
        <taxon>Fungi</taxon>
        <taxon>Dikarya</taxon>
        <taxon>Basidiomycota</taxon>
        <taxon>Agaricomycotina</taxon>
        <taxon>Agaricomycetes</taxon>
        <taxon>Sebacinales</taxon>
        <taxon>Serendipitaceae</taxon>
        <taxon>Serendipita</taxon>
    </lineage>
</organism>
<feature type="compositionally biased region" description="Polar residues" evidence="1">
    <location>
        <begin position="519"/>
        <end position="532"/>
    </location>
</feature>
<feature type="compositionally biased region" description="Polar residues" evidence="1">
    <location>
        <begin position="679"/>
        <end position="697"/>
    </location>
</feature>
<evidence type="ECO:0000256" key="2">
    <source>
        <dbReference type="SAM" id="Phobius"/>
    </source>
</evidence>
<gene>
    <name evidence="4" type="ORF">M408DRAFT_329731</name>
</gene>
<feature type="compositionally biased region" description="Low complexity" evidence="1">
    <location>
        <begin position="252"/>
        <end position="268"/>
    </location>
</feature>
<dbReference type="OrthoDB" id="3266941at2759"/>
<dbReference type="HOGENOM" id="CLU_357937_0_0_1"/>
<proteinExistence type="predicted"/>
<evidence type="ECO:0000313" key="4">
    <source>
        <dbReference type="EMBL" id="KIM28116.1"/>
    </source>
</evidence>
<feature type="compositionally biased region" description="Low complexity" evidence="1">
    <location>
        <begin position="588"/>
        <end position="602"/>
    </location>
</feature>
<feature type="compositionally biased region" description="Polar residues" evidence="1">
    <location>
        <begin position="317"/>
        <end position="329"/>
    </location>
</feature>
<reference evidence="5" key="2">
    <citation type="submission" date="2015-01" db="EMBL/GenBank/DDBJ databases">
        <title>Evolutionary Origins and Diversification of the Mycorrhizal Mutualists.</title>
        <authorList>
            <consortium name="DOE Joint Genome Institute"/>
            <consortium name="Mycorrhizal Genomics Consortium"/>
            <person name="Kohler A."/>
            <person name="Kuo A."/>
            <person name="Nagy L.G."/>
            <person name="Floudas D."/>
            <person name="Copeland A."/>
            <person name="Barry K.W."/>
            <person name="Cichocki N."/>
            <person name="Veneault-Fourrey C."/>
            <person name="LaButti K."/>
            <person name="Lindquist E.A."/>
            <person name="Lipzen A."/>
            <person name="Lundell T."/>
            <person name="Morin E."/>
            <person name="Murat C."/>
            <person name="Riley R."/>
            <person name="Ohm R."/>
            <person name="Sun H."/>
            <person name="Tunlid A."/>
            <person name="Henrissat B."/>
            <person name="Grigoriev I.V."/>
            <person name="Hibbett D.S."/>
            <person name="Martin F."/>
        </authorList>
    </citation>
    <scope>NUCLEOTIDE SEQUENCE [LARGE SCALE GENOMIC DNA]</scope>
    <source>
        <strain evidence="5">MAFF 305830</strain>
    </source>
</reference>
<dbReference type="AlphaFoldDB" id="A0A0C3B9M2"/>
<keyword evidence="2" id="KW-0812">Transmembrane</keyword>
<keyword evidence="2" id="KW-1133">Transmembrane helix</keyword>
<feature type="compositionally biased region" description="Polar residues" evidence="1">
    <location>
        <begin position="557"/>
        <end position="566"/>
    </location>
</feature>
<feature type="signal peptide" evidence="3">
    <location>
        <begin position="1"/>
        <end position="18"/>
    </location>
</feature>
<feature type="compositionally biased region" description="Polar residues" evidence="1">
    <location>
        <begin position="469"/>
        <end position="486"/>
    </location>
</feature>
<keyword evidence="3" id="KW-0732">Signal</keyword>
<feature type="transmembrane region" description="Helical" evidence="2">
    <location>
        <begin position="282"/>
        <end position="305"/>
    </location>
</feature>
<protein>
    <recommendedName>
        <fullName evidence="6">Mid2 domain-containing protein</fullName>
    </recommendedName>
</protein>
<feature type="compositionally biased region" description="Basic and acidic residues" evidence="1">
    <location>
        <begin position="535"/>
        <end position="550"/>
    </location>
</feature>
<feature type="compositionally biased region" description="Polar residues" evidence="1">
    <location>
        <begin position="422"/>
        <end position="437"/>
    </location>
</feature>
<evidence type="ECO:0000313" key="5">
    <source>
        <dbReference type="Proteomes" id="UP000054097"/>
    </source>
</evidence>
<feature type="region of interest" description="Disordered" evidence="1">
    <location>
        <begin position="312"/>
        <end position="438"/>
    </location>
</feature>
<feature type="region of interest" description="Disordered" evidence="1">
    <location>
        <begin position="460"/>
        <end position="783"/>
    </location>
</feature>
<feature type="compositionally biased region" description="Polar residues" evidence="1">
    <location>
        <begin position="633"/>
        <end position="643"/>
    </location>
</feature>
<dbReference type="Proteomes" id="UP000054097">
    <property type="component" value="Unassembled WGS sequence"/>
</dbReference>
<dbReference type="EMBL" id="KN824295">
    <property type="protein sequence ID" value="KIM28116.1"/>
    <property type="molecule type" value="Genomic_DNA"/>
</dbReference>
<feature type="compositionally biased region" description="Polar residues" evidence="1">
    <location>
        <begin position="661"/>
        <end position="670"/>
    </location>
</feature>
<name>A0A0C3B9M2_SERVB</name>
<evidence type="ECO:0000256" key="3">
    <source>
        <dbReference type="SAM" id="SignalP"/>
    </source>
</evidence>
<feature type="compositionally biased region" description="Basic and acidic residues" evidence="1">
    <location>
        <begin position="498"/>
        <end position="517"/>
    </location>
</feature>
<keyword evidence="5" id="KW-1185">Reference proteome</keyword>
<feature type="region of interest" description="Disordered" evidence="1">
    <location>
        <begin position="251"/>
        <end position="272"/>
    </location>
</feature>
<keyword evidence="2" id="KW-0472">Membrane</keyword>
<feature type="chain" id="PRO_5002175612" description="Mid2 domain-containing protein" evidence="3">
    <location>
        <begin position="19"/>
        <end position="783"/>
    </location>
</feature>
<sequence>MMIFLLWLQLLLLPKVYAFTPTFTFDPPQCGDFTIEWNSTGSTTNAVPPFKMLIVPVNTADAPSDTAAGRGTTGLSLPVQVDIPNTAWDATSGKGKYTFTPFPFRAGERYVVVMDDGNGFGTGGVSNIFIAGGDARGTSCLSPAADLSGIALALSTQQPAQCGALSITTGQASAIRGFVPGGSAFSLDLPAGGTGSMTTVWNVNIATGTSFVLVYIGKDGKLIGTGLMESQDSAGNGSSCLTAIAPHSTIEGNTSAPTTTNTSSSNNNSGGGGSPTINTAAIVGGIVGGLAFIAIIALLTFFCIIRRTDAMGRPKSRSTNSAQGRSTINPYKDFELGGSSVGHPESTGSASGGGGRNRGGGGGAWGRLNSDASTGITAAGGGGAAKAGSGTSPTDGGTAPLEARFGSGMFGRKKKGHGANAPPNQNRNGGLNTFTSSQRRDMYPGLSIASTQNESIGTVSLATHEPMPTNRTPTSGTERTPTSPQPFVSEPAGGIVSRYRDAKRREARGEDNSRGDVRNSLNSDTGTASSVTHAGDLRREGTGQRIRDLGDIDETTGYGSSYASEPSQRRRGNSLGHSESYHDGNEKSSSSDPSSASYQSPTSRRDQQTTSGGRRPSTAPGPGGSTAYHLPTSVGTHETSPQTHDYPPDVKHDEEWEMSDAPTSWRTGGQQHPYAVAQSPHTDSISLPLTSSATNVTSPSVSSGSRHGTSSGRGGGTGRRVRHPYSEASNTEFIRHTDAGPMIDSDDDEAEEEAARRRVVELPPSYGEISGGNRGGRRRGGGG</sequence>
<feature type="compositionally biased region" description="Low complexity" evidence="1">
    <location>
        <begin position="698"/>
        <end position="710"/>
    </location>
</feature>
<dbReference type="CDD" id="cd12087">
    <property type="entry name" value="TM_EGFR-like"/>
    <property type="match status" value="1"/>
</dbReference>
<dbReference type="STRING" id="933852.A0A0C3B9M2"/>